<dbReference type="Proteomes" id="UP000885771">
    <property type="component" value="Unassembled WGS sequence"/>
</dbReference>
<dbReference type="SUPFAM" id="SSF82649">
    <property type="entry name" value="SufE/NifU"/>
    <property type="match status" value="1"/>
</dbReference>
<reference evidence="2" key="1">
    <citation type="journal article" date="2020" name="mSystems">
        <title>Genome- and Community-Level Interaction Insights into Carbon Utilization and Element Cycling Functions of Hydrothermarchaeota in Hydrothermal Sediment.</title>
        <authorList>
            <person name="Zhou Z."/>
            <person name="Liu Y."/>
            <person name="Xu W."/>
            <person name="Pan J."/>
            <person name="Luo Z.H."/>
            <person name="Li M."/>
        </authorList>
    </citation>
    <scope>NUCLEOTIDE SEQUENCE [LARGE SCALE GENOMIC DNA]</scope>
    <source>
        <strain evidence="2">HyVt-460</strain>
    </source>
</reference>
<evidence type="ECO:0000313" key="2">
    <source>
        <dbReference type="EMBL" id="HHM01955.1"/>
    </source>
</evidence>
<dbReference type="PANTHER" id="PTHR43679:SF2">
    <property type="entry name" value="OCTANOYL-[GCVH]:PROTEIN N-OCTANOYLTRANSFERASE"/>
    <property type="match status" value="1"/>
</dbReference>
<gene>
    <name evidence="2" type="ORF">ENJ15_03015</name>
</gene>
<dbReference type="SUPFAM" id="SSF55681">
    <property type="entry name" value="Class II aaRS and biotin synthetases"/>
    <property type="match status" value="1"/>
</dbReference>
<dbReference type="InterPro" id="IPR045864">
    <property type="entry name" value="aa-tRNA-synth_II/BPL/LPL"/>
</dbReference>
<dbReference type="Gene3D" id="3.30.930.10">
    <property type="entry name" value="Bira Bifunctional Protein, Domain 2"/>
    <property type="match status" value="1"/>
</dbReference>
<dbReference type="CDD" id="cd16443">
    <property type="entry name" value="LplA"/>
    <property type="match status" value="1"/>
</dbReference>
<dbReference type="InterPro" id="IPR004143">
    <property type="entry name" value="BPL_LPL_catalytic"/>
</dbReference>
<protein>
    <submittedName>
        <fullName evidence="2">Lipoate--protein ligase family protein</fullName>
    </submittedName>
</protein>
<dbReference type="PROSITE" id="PS51733">
    <property type="entry name" value="BPL_LPL_CATALYTIC"/>
    <property type="match status" value="1"/>
</dbReference>
<dbReference type="PANTHER" id="PTHR43679">
    <property type="entry name" value="OCTANOYLTRANSFERASE LIPM-RELATED"/>
    <property type="match status" value="1"/>
</dbReference>
<feature type="domain" description="BPL/LPL catalytic" evidence="1">
    <location>
        <begin position="29"/>
        <end position="225"/>
    </location>
</feature>
<sequence length="361" mass="40899">MHVRLLDMGMVSVLRSQSIYHGITESMTADSEPAISIMRPEAAYVSTGYFQEVNKEVDTEYCRENRIPVIRRHVGGGAVLLDANQLFFHLMLPSARAAEFGLPRALEERFEKLAKPAILAYNKLGINASFRPINDIHVNGKKIGGTGVGEIEEGIVFAGSMMFDFDTELMARVLRLPDEKMRDKVRAGLNDYMTTMKKELDVLPKLEDVAEALLSSFEEIFNITLVPSMPTLEEMDKIYEWDERLRSDSWMNDIQLAEKDLKHVKISSNVKILQAAHKARGGLIRGTLRVVDDIVDDVCISGDFPMSPQNCLKEFAHTFQGARLDREELEKRLRRALTELNIDMAGVDENDFKQLFEQVTQ</sequence>
<dbReference type="InterPro" id="IPR050664">
    <property type="entry name" value="Octanoyltrans_LipM/LipL"/>
</dbReference>
<accession>A0A7V5RPE5</accession>
<organism evidence="2">
    <name type="scientific">Caldithrix abyssi</name>
    <dbReference type="NCBI Taxonomy" id="187145"/>
    <lineage>
        <taxon>Bacteria</taxon>
        <taxon>Pseudomonadati</taxon>
        <taxon>Calditrichota</taxon>
        <taxon>Calditrichia</taxon>
        <taxon>Calditrichales</taxon>
        <taxon>Calditrichaceae</taxon>
        <taxon>Caldithrix</taxon>
    </lineage>
</organism>
<name>A0A7V5RPE5_CALAY</name>
<keyword evidence="2" id="KW-0436">Ligase</keyword>
<dbReference type="GO" id="GO:0016874">
    <property type="term" value="F:ligase activity"/>
    <property type="evidence" value="ECO:0007669"/>
    <property type="project" value="UniProtKB-KW"/>
</dbReference>
<dbReference type="Pfam" id="PF21948">
    <property type="entry name" value="LplA-B_cat"/>
    <property type="match status" value="1"/>
</dbReference>
<dbReference type="AlphaFoldDB" id="A0A7V5RPE5"/>
<dbReference type="UniPathway" id="UPA00537">
    <property type="reaction ID" value="UER00594"/>
</dbReference>
<dbReference type="EMBL" id="DRLI01000115">
    <property type="protein sequence ID" value="HHM01955.1"/>
    <property type="molecule type" value="Genomic_DNA"/>
</dbReference>
<dbReference type="Gene3D" id="3.30.390.50">
    <property type="entry name" value="CO dehydrogenase flavoprotein, C-terminal domain"/>
    <property type="match status" value="1"/>
</dbReference>
<comment type="caution">
    <text evidence="2">The sequence shown here is derived from an EMBL/GenBank/DDBJ whole genome shotgun (WGS) entry which is preliminary data.</text>
</comment>
<proteinExistence type="predicted"/>
<evidence type="ECO:0000259" key="1">
    <source>
        <dbReference type="PROSITE" id="PS51733"/>
    </source>
</evidence>